<dbReference type="EMBL" id="QQNH01000007">
    <property type="protein sequence ID" value="RDE09276.1"/>
    <property type="molecule type" value="Genomic_DNA"/>
</dbReference>
<protein>
    <submittedName>
        <fullName evidence="2">Uncharacterized protein</fullName>
    </submittedName>
</protein>
<dbReference type="Proteomes" id="UP000253759">
    <property type="component" value="Unassembled WGS sequence"/>
</dbReference>
<accession>A0A369W3L7</accession>
<comment type="caution">
    <text evidence="2">The sequence shown here is derived from an EMBL/GenBank/DDBJ whole genome shotgun (WGS) entry which is preliminary data.</text>
</comment>
<evidence type="ECO:0000313" key="2">
    <source>
        <dbReference type="EMBL" id="RDE09276.1"/>
    </source>
</evidence>
<keyword evidence="3" id="KW-1185">Reference proteome</keyword>
<keyword evidence="1" id="KW-0732">Signal</keyword>
<sequence length="130" mass="13959">MMKCMSLPIALILAAMPHAASAQQGDEVEVVEARPHMEVELIDADFLRPEDPSDSVFGGTTQFLSGAPILIELELIEPISAFQLDAMKAAASDGRTHFSCEEAVLYLANGWHVAMGHRCAPADLPQGETP</sequence>
<proteinExistence type="predicted"/>
<dbReference type="RefSeq" id="WP_114645532.1">
    <property type="nucleotide sequence ID" value="NZ_QQNH01000007.1"/>
</dbReference>
<reference evidence="3" key="1">
    <citation type="submission" date="2018-07" db="EMBL/GenBank/DDBJ databases">
        <authorList>
            <person name="Liu B.-T."/>
            <person name="Du Z."/>
        </authorList>
    </citation>
    <scope>NUCLEOTIDE SEQUENCE [LARGE SCALE GENOMIC DNA]</scope>
    <source>
        <strain evidence="3">XYN52</strain>
    </source>
</reference>
<dbReference type="AlphaFoldDB" id="A0A369W3L7"/>
<evidence type="ECO:0000256" key="1">
    <source>
        <dbReference type="SAM" id="SignalP"/>
    </source>
</evidence>
<feature type="chain" id="PRO_5016587444" evidence="1">
    <location>
        <begin position="23"/>
        <end position="130"/>
    </location>
</feature>
<evidence type="ECO:0000313" key="3">
    <source>
        <dbReference type="Proteomes" id="UP000253759"/>
    </source>
</evidence>
<feature type="signal peptide" evidence="1">
    <location>
        <begin position="1"/>
        <end position="22"/>
    </location>
</feature>
<name>A0A369W3L7_9HYPH</name>
<gene>
    <name evidence="2" type="ORF">DVH29_07405</name>
</gene>
<organism evidence="2 3">
    <name type="scientific">Pelagibacterium lacus</name>
    <dbReference type="NCBI Taxonomy" id="2282655"/>
    <lineage>
        <taxon>Bacteria</taxon>
        <taxon>Pseudomonadati</taxon>
        <taxon>Pseudomonadota</taxon>
        <taxon>Alphaproteobacteria</taxon>
        <taxon>Hyphomicrobiales</taxon>
        <taxon>Devosiaceae</taxon>
        <taxon>Pelagibacterium</taxon>
    </lineage>
</organism>